<feature type="chain" id="PRO_5047527278" description="YfaZ" evidence="1">
    <location>
        <begin position="22"/>
        <end position="180"/>
    </location>
</feature>
<dbReference type="Proteomes" id="UP000686327">
    <property type="component" value="Unassembled WGS sequence"/>
</dbReference>
<dbReference type="Pfam" id="PF07437">
    <property type="entry name" value="YfaZ"/>
    <property type="match status" value="1"/>
</dbReference>
<evidence type="ECO:0000313" key="3">
    <source>
        <dbReference type="Proteomes" id="UP000686327"/>
    </source>
</evidence>
<dbReference type="RefSeq" id="WP_216376226.1">
    <property type="nucleotide sequence ID" value="NZ_JAGRYT010000028.1"/>
</dbReference>
<evidence type="ECO:0008006" key="4">
    <source>
        <dbReference type="Google" id="ProtNLM"/>
    </source>
</evidence>
<organism evidence="2 3">
    <name type="scientific">Cedecea davisae</name>
    <dbReference type="NCBI Taxonomy" id="158484"/>
    <lineage>
        <taxon>Bacteria</taxon>
        <taxon>Pseudomonadati</taxon>
        <taxon>Pseudomonadota</taxon>
        <taxon>Gammaproteobacteria</taxon>
        <taxon>Enterobacterales</taxon>
        <taxon>Enterobacteriaceae</taxon>
        <taxon>Cedecea</taxon>
    </lineage>
</organism>
<keyword evidence="3" id="KW-1185">Reference proteome</keyword>
<protein>
    <recommendedName>
        <fullName evidence="4">YfaZ</fullName>
    </recommendedName>
</protein>
<gene>
    <name evidence="2" type="ORF">KC222_14150</name>
</gene>
<dbReference type="EMBL" id="JAGRYU010000025">
    <property type="protein sequence ID" value="MBU4683151.1"/>
    <property type="molecule type" value="Genomic_DNA"/>
</dbReference>
<dbReference type="InterPro" id="IPR009998">
    <property type="entry name" value="YfaZ"/>
</dbReference>
<evidence type="ECO:0000256" key="1">
    <source>
        <dbReference type="SAM" id="SignalP"/>
    </source>
</evidence>
<evidence type="ECO:0000313" key="2">
    <source>
        <dbReference type="EMBL" id="MBU4683151.1"/>
    </source>
</evidence>
<reference evidence="3" key="1">
    <citation type="submission" date="2023-07" db="EMBL/GenBank/DDBJ databases">
        <title>Cedecea davisae an AmpC producer and its therapeutic implications.</title>
        <authorList>
            <person name="Notter J."/>
        </authorList>
    </citation>
    <scope>NUCLEOTIDE SEQUENCE [LARGE SCALE GENOMIC DNA]</scope>
    <source>
        <strain evidence="3">1</strain>
    </source>
</reference>
<accession>A0ABS6DIW1</accession>
<name>A0ABS6DIW1_9ENTR</name>
<keyword evidence="1" id="KW-0732">Signal</keyword>
<sequence length="180" mass="18496">MNKLLLAGGAGLLLVSAGASAIGVNAEVGKEYTNIGVGFGTESSGIAVTGNYAHNDDNGDAVGLGLGFNIPLGPMMATVGGRGVYLNPKKREEGYAIAAGGGLKWPITPDIAVFGDYYYSPDSLSSGVKDYKEASAGASWNFMRPFSVQAGYRYISLGGKDGYRTDTVADGPYVGVSASF</sequence>
<proteinExistence type="predicted"/>
<comment type="caution">
    <text evidence="2">The sequence shown here is derived from an EMBL/GenBank/DDBJ whole genome shotgun (WGS) entry which is preliminary data.</text>
</comment>
<feature type="signal peptide" evidence="1">
    <location>
        <begin position="1"/>
        <end position="21"/>
    </location>
</feature>